<sequence>MPVKPSSKLLFLTVALGNRLHEVDNNGLLGIDLLVIEAQKDVHRHEGRALIAAAVAVIAGQSHAARGGKPVHARIVAVGLEVLRAGQCRLNRALIASTGQAAVLLQRIVVNCIDDFSGEPAGGVHLRREDYWSESARSAFR</sequence>
<organism evidence="1 2">
    <name type="scientific">Salinibacter ruber</name>
    <dbReference type="NCBI Taxonomy" id="146919"/>
    <lineage>
        <taxon>Bacteria</taxon>
        <taxon>Pseudomonadati</taxon>
        <taxon>Rhodothermota</taxon>
        <taxon>Rhodothermia</taxon>
        <taxon>Rhodothermales</taxon>
        <taxon>Salinibacteraceae</taxon>
        <taxon>Salinibacter</taxon>
    </lineage>
</organism>
<dbReference type="Proteomes" id="UP001155010">
    <property type="component" value="Unassembled WGS sequence"/>
</dbReference>
<accession>A0A9X2U7Q4</accession>
<gene>
    <name evidence="1" type="ORF">GGP83_001365</name>
</gene>
<evidence type="ECO:0000313" key="1">
    <source>
        <dbReference type="EMBL" id="MCS3951420.1"/>
    </source>
</evidence>
<name>A0A9X2U7Q4_9BACT</name>
<reference evidence="1" key="1">
    <citation type="submission" date="2022-08" db="EMBL/GenBank/DDBJ databases">
        <title>Genomic Encyclopedia of Type Strains, Phase V (KMG-V): Genome sequencing to study the core and pangenomes of soil and plant-associated prokaryotes.</title>
        <authorList>
            <person name="Whitman W."/>
        </authorList>
    </citation>
    <scope>NUCLEOTIDE SEQUENCE</scope>
    <source>
        <strain evidence="1">SP2017</strain>
    </source>
</reference>
<proteinExistence type="predicted"/>
<evidence type="ECO:0000313" key="2">
    <source>
        <dbReference type="Proteomes" id="UP001155010"/>
    </source>
</evidence>
<comment type="caution">
    <text evidence="1">The sequence shown here is derived from an EMBL/GenBank/DDBJ whole genome shotgun (WGS) entry which is preliminary data.</text>
</comment>
<dbReference type="EMBL" id="JANUBB010000005">
    <property type="protein sequence ID" value="MCS3951420.1"/>
    <property type="molecule type" value="Genomic_DNA"/>
</dbReference>
<protein>
    <submittedName>
        <fullName evidence="1">Uncharacterized protein</fullName>
    </submittedName>
</protein>
<dbReference type="AlphaFoldDB" id="A0A9X2U7Q4"/>